<evidence type="ECO:0000256" key="2">
    <source>
        <dbReference type="ARBA" id="ARBA00022694"/>
    </source>
</evidence>
<feature type="compositionally biased region" description="Basic residues" evidence="4">
    <location>
        <begin position="275"/>
        <end position="287"/>
    </location>
</feature>
<dbReference type="Ensembl" id="ENSPMAT00000003526.1">
    <property type="protein sequence ID" value="ENSPMAP00000003511.1"/>
    <property type="gene ID" value="ENSPMAG00000003209.1"/>
</dbReference>
<evidence type="ECO:0000256" key="1">
    <source>
        <dbReference type="ARBA" id="ARBA00004123"/>
    </source>
</evidence>
<feature type="domain" description="POPLD" evidence="6">
    <location>
        <begin position="520"/>
        <end position="610"/>
    </location>
</feature>
<dbReference type="PANTHER" id="PTHR22731">
    <property type="entry name" value="RIBONUCLEASES P/MRP PROTEIN SUBUNIT POP1"/>
    <property type="match status" value="1"/>
</dbReference>
<evidence type="ECO:0000259" key="5">
    <source>
        <dbReference type="Pfam" id="PF06978"/>
    </source>
</evidence>
<dbReference type="GO" id="GO:0001682">
    <property type="term" value="P:tRNA 5'-leader removal"/>
    <property type="evidence" value="ECO:0007669"/>
    <property type="project" value="InterPro"/>
</dbReference>
<reference evidence="8" key="2">
    <citation type="submission" date="2025-09" db="UniProtKB">
        <authorList>
            <consortium name="Ensembl"/>
        </authorList>
    </citation>
    <scope>IDENTIFICATION</scope>
</reference>
<feature type="region of interest" description="Disordered" evidence="4">
    <location>
        <begin position="256"/>
        <end position="322"/>
    </location>
</feature>
<dbReference type="AlphaFoldDB" id="S4RE79"/>
<feature type="compositionally biased region" description="Basic and acidic residues" evidence="4">
    <location>
        <begin position="668"/>
        <end position="693"/>
    </location>
</feature>
<keyword evidence="2" id="KW-0819">tRNA processing</keyword>
<proteinExistence type="predicted"/>
<dbReference type="InterPro" id="IPR039182">
    <property type="entry name" value="Pop1"/>
</dbReference>
<sequence>AESMAQARAAEMLAMLQAVKRKSSVRRVFQTLPTHMRRRAMSHNVKRLPRCLRDAAKREMDESSAKAKVVPKCRSRKARRRHGSLLLDYNRRQRRHVWLETHVWHAKRFRVAERWGYRLGLQPTTKTYRSAYRAMAQRCLLQDVSYYCCLELKGKQEVLLGVLSTLCSPETGTSFDGVDYLSGQRQGSLVMYRANGFPTQPLGPVTFLWRPLQMPDEREMNTEHRQLWIWVHPAMKNEVLSELKENFKCLEPVLEPPDLKVAPPTQTPVPEAARGARRGKASGTRKRRAEDGEQQQPGAPPAKRIYGDGTRGPHEPRSWSSVSTGTVLTDLTMEMVRFQLIGPRSGFILTHALRPADVHHVRSTCRQGKTSWWLKVCSEPSHVLQHENQGQIFQLLAGLGSASDVPPGCVLGLTVGDPRLDLPNKRTMSRPSPACNNEANVLARSLQEGHAQSWIWDRSVRDEVTETKIPEQELNRMRHKALVPGTRLNLGARESSIPALLLQHPGRQAGAGLAGWGVAWDLVLPKAWGMAFWIPLVYRGVVVGGLREAERHSQYQGAPHFPRDFPDCPAGSRHDAESKEAAIAKFKRYPPAKRPNYVKLAMPTPFHFPWELLVHEWELMGTESREAEETRETSKVSGKEQRAEVRGGGTAGEEITAGELVSVDGEPSSERVEPGCETGDGRDRVEQEQKMELPSEVTSEPFYVIRSTSVLTQLAHWCRSLPPATGAALAQQPLTTALTLAMSRGHPRALLWVRVDPLQRGSPEPHATVAVPDPADLDLLRRNPAFTGPLEPRRRDAFRLTRAERRAVGLSRRKRRLSGGGTEGGGEDRGGDGGVDDDVADVSKKADWILGLYPEPVGSMASACSRPTLGFLTQGDFSMAVGHGRGFGFVSLAGLAASLPSPPHTSQPQGVLLLTRNVNSLQYRFVRVSIDV</sequence>
<dbReference type="PANTHER" id="PTHR22731:SF3">
    <property type="entry name" value="RIBONUCLEASES P_MRP PROTEIN SUBUNIT POP1"/>
    <property type="match status" value="1"/>
</dbReference>
<dbReference type="OMA" id="KALSPMC"/>
<dbReference type="GeneTree" id="ENSGT00390000017478"/>
<feature type="domain" description="Pop1 N-terminal" evidence="5">
    <location>
        <begin position="88"/>
        <end position="154"/>
    </location>
</feature>
<comment type="subcellular location">
    <subcellularLocation>
        <location evidence="1">Nucleus</location>
    </subcellularLocation>
</comment>
<evidence type="ECO:0000313" key="8">
    <source>
        <dbReference type="Ensembl" id="ENSPMAP00000003511.1"/>
    </source>
</evidence>
<organism evidence="8">
    <name type="scientific">Petromyzon marinus</name>
    <name type="common">Sea lamprey</name>
    <dbReference type="NCBI Taxonomy" id="7757"/>
    <lineage>
        <taxon>Eukaryota</taxon>
        <taxon>Metazoa</taxon>
        <taxon>Chordata</taxon>
        <taxon>Craniata</taxon>
        <taxon>Vertebrata</taxon>
        <taxon>Cyclostomata</taxon>
        <taxon>Hyperoartia</taxon>
        <taxon>Petromyzontiformes</taxon>
        <taxon>Petromyzontidae</taxon>
        <taxon>Petromyzon</taxon>
    </lineage>
</organism>
<evidence type="ECO:0000256" key="3">
    <source>
        <dbReference type="ARBA" id="ARBA00023242"/>
    </source>
</evidence>
<feature type="compositionally biased region" description="Basic and acidic residues" evidence="4">
    <location>
        <begin position="623"/>
        <end position="645"/>
    </location>
</feature>
<dbReference type="InterPro" id="IPR009723">
    <property type="entry name" value="Pop1_N"/>
</dbReference>
<dbReference type="InterPro" id="IPR055079">
    <property type="entry name" value="POP1_C"/>
</dbReference>
<evidence type="ECO:0000259" key="6">
    <source>
        <dbReference type="Pfam" id="PF08170"/>
    </source>
</evidence>
<feature type="region of interest" description="Disordered" evidence="4">
    <location>
        <begin position="810"/>
        <end position="837"/>
    </location>
</feature>
<reference evidence="8" key="1">
    <citation type="submission" date="2025-08" db="UniProtKB">
        <authorList>
            <consortium name="Ensembl"/>
        </authorList>
    </citation>
    <scope>IDENTIFICATION</scope>
</reference>
<feature type="region of interest" description="Disordered" evidence="4">
    <location>
        <begin position="623"/>
        <end position="650"/>
    </location>
</feature>
<dbReference type="InterPro" id="IPR012590">
    <property type="entry name" value="POPLD_dom"/>
</dbReference>
<evidence type="ECO:0000259" key="7">
    <source>
        <dbReference type="Pfam" id="PF22770"/>
    </source>
</evidence>
<evidence type="ECO:0000256" key="4">
    <source>
        <dbReference type="SAM" id="MobiDB-lite"/>
    </source>
</evidence>
<feature type="domain" description="Pop1 N-terminal" evidence="5">
    <location>
        <begin position="6"/>
        <end position="77"/>
    </location>
</feature>
<dbReference type="Pfam" id="PF08170">
    <property type="entry name" value="POPLD"/>
    <property type="match status" value="1"/>
</dbReference>
<dbReference type="HOGENOM" id="CLU_007205_1_2_1"/>
<protein>
    <submittedName>
        <fullName evidence="8">POP1 homolog, ribonuclease P/MRP subunit</fullName>
    </submittedName>
</protein>
<name>S4RE79_PETMA</name>
<keyword evidence="3" id="KW-0539">Nucleus</keyword>
<dbReference type="GO" id="GO:0005655">
    <property type="term" value="C:nucleolar ribonuclease P complex"/>
    <property type="evidence" value="ECO:0007669"/>
    <property type="project" value="InterPro"/>
</dbReference>
<dbReference type="STRING" id="7757.ENSPMAP00000003511"/>
<feature type="region of interest" description="Disordered" evidence="4">
    <location>
        <begin position="663"/>
        <end position="694"/>
    </location>
</feature>
<feature type="domain" description="POP1 C-terminal" evidence="7">
    <location>
        <begin position="749"/>
        <end position="931"/>
    </location>
</feature>
<dbReference type="Pfam" id="PF06978">
    <property type="entry name" value="POP1_N"/>
    <property type="match status" value="2"/>
</dbReference>
<accession>S4RE79</accession>
<dbReference type="GO" id="GO:0000172">
    <property type="term" value="C:ribonuclease MRP complex"/>
    <property type="evidence" value="ECO:0007669"/>
    <property type="project" value="InterPro"/>
</dbReference>
<dbReference type="Pfam" id="PF22770">
    <property type="entry name" value="POP1_C"/>
    <property type="match status" value="1"/>
</dbReference>